<feature type="non-terminal residue" evidence="1">
    <location>
        <position position="1"/>
    </location>
</feature>
<dbReference type="AlphaFoldDB" id="A0A371IGK0"/>
<organism evidence="1 2">
    <name type="scientific">Mucuna pruriens</name>
    <name type="common">Velvet bean</name>
    <name type="synonym">Dolichos pruriens</name>
    <dbReference type="NCBI Taxonomy" id="157652"/>
    <lineage>
        <taxon>Eukaryota</taxon>
        <taxon>Viridiplantae</taxon>
        <taxon>Streptophyta</taxon>
        <taxon>Embryophyta</taxon>
        <taxon>Tracheophyta</taxon>
        <taxon>Spermatophyta</taxon>
        <taxon>Magnoliopsida</taxon>
        <taxon>eudicotyledons</taxon>
        <taxon>Gunneridae</taxon>
        <taxon>Pentapetalae</taxon>
        <taxon>rosids</taxon>
        <taxon>fabids</taxon>
        <taxon>Fabales</taxon>
        <taxon>Fabaceae</taxon>
        <taxon>Papilionoideae</taxon>
        <taxon>50 kb inversion clade</taxon>
        <taxon>NPAAA clade</taxon>
        <taxon>indigoferoid/millettioid clade</taxon>
        <taxon>Phaseoleae</taxon>
        <taxon>Mucuna</taxon>
    </lineage>
</organism>
<accession>A0A371IGK0</accession>
<reference evidence="1" key="1">
    <citation type="submission" date="2018-05" db="EMBL/GenBank/DDBJ databases">
        <title>Draft genome of Mucuna pruriens seed.</title>
        <authorList>
            <person name="Nnadi N.E."/>
            <person name="Vos R."/>
            <person name="Hasami M.H."/>
            <person name="Devisetty U.K."/>
            <person name="Aguiy J.C."/>
        </authorList>
    </citation>
    <scope>NUCLEOTIDE SEQUENCE [LARGE SCALE GENOMIC DNA]</scope>
    <source>
        <strain evidence="1">JCA_2017</strain>
    </source>
</reference>
<dbReference type="EMBL" id="QJKJ01000114">
    <property type="protein sequence ID" value="RDY14202.1"/>
    <property type="molecule type" value="Genomic_DNA"/>
</dbReference>
<name>A0A371IGK0_MUCPR</name>
<sequence>MTPPQRENQLNSDKHISTLRGLHECEVQLKPVKGWVQRFHSSRLSVFCSVLMLRLVSVAHLYNLSSLLDLKADGFGRDPVRLGSKAPFSSLSEGFQASFFLCSSYILSSLGALSPPFISSFICNDFHQHLPILYKKLIETANYSTWAAIVYLWFQGQGHSRIFPLEINPVGSKLTPYAASSSSLSLPTFSLNSRHFLLVMRSGPRPKKYSPMMSIVSTMW</sequence>
<comment type="caution">
    <text evidence="1">The sequence shown here is derived from an EMBL/GenBank/DDBJ whole genome shotgun (WGS) entry which is preliminary data.</text>
</comment>
<protein>
    <submittedName>
        <fullName evidence="1">Uncharacterized protein</fullName>
    </submittedName>
</protein>
<evidence type="ECO:0000313" key="1">
    <source>
        <dbReference type="EMBL" id="RDY14202.1"/>
    </source>
</evidence>
<gene>
    <name evidence="1" type="ORF">CR513_00762</name>
</gene>
<keyword evidence="2" id="KW-1185">Reference proteome</keyword>
<proteinExistence type="predicted"/>
<evidence type="ECO:0000313" key="2">
    <source>
        <dbReference type="Proteomes" id="UP000257109"/>
    </source>
</evidence>
<dbReference type="Proteomes" id="UP000257109">
    <property type="component" value="Unassembled WGS sequence"/>
</dbReference>